<organism evidence="3">
    <name type="scientific">marine sediment metagenome</name>
    <dbReference type="NCBI Taxonomy" id="412755"/>
    <lineage>
        <taxon>unclassified sequences</taxon>
        <taxon>metagenomes</taxon>
        <taxon>ecological metagenomes</taxon>
    </lineage>
</organism>
<protein>
    <recommendedName>
        <fullName evidence="2">GYF domain-containing protein</fullName>
    </recommendedName>
</protein>
<gene>
    <name evidence="3" type="ORF">LCGC14_0205420</name>
</gene>
<evidence type="ECO:0000256" key="1">
    <source>
        <dbReference type="SAM" id="Phobius"/>
    </source>
</evidence>
<name>A0A0F9UMC6_9ZZZZ</name>
<proteinExistence type="predicted"/>
<feature type="transmembrane region" description="Helical" evidence="1">
    <location>
        <begin position="164"/>
        <end position="193"/>
    </location>
</feature>
<dbReference type="PANTHER" id="PTHR40076">
    <property type="entry name" value="MEMBRANE PROTEIN-RELATED"/>
    <property type="match status" value="1"/>
</dbReference>
<dbReference type="InterPro" id="IPR010380">
    <property type="entry name" value="DUF975"/>
</dbReference>
<dbReference type="EMBL" id="LAZR01000092">
    <property type="protein sequence ID" value="KKN92799.1"/>
    <property type="molecule type" value="Genomic_DNA"/>
</dbReference>
<feature type="transmembrane region" description="Helical" evidence="1">
    <location>
        <begin position="229"/>
        <end position="251"/>
    </location>
</feature>
<feature type="transmembrane region" description="Helical" evidence="1">
    <location>
        <begin position="123"/>
        <end position="144"/>
    </location>
</feature>
<sequence>MATWYVYVGDKQYGPIDEATLREWIGQGRLLEEHLVWTDGMSDWVRAGSLENLFRGDGEAPPPVAGFAILPPPLTGTGGETPNRDITSRARALLKGRWGLPIAFSLVLGVLLSGGGVPYVSPLIALIVSGPFALGGAVFFLTLVRGGKTEMGMLFVGFKNFGNALGACILMSIFIFLWSLLLIIPGLIAALAYSQTFYLMAEDSSLDPLAAIRKSKALMQGHKGKLFCLYFRFFGWALLCMLTLGIGFLWLSPYMAASVAHFHEDLRQAGAGDSGAPVAGPTGIAPMAR</sequence>
<feature type="transmembrane region" description="Helical" evidence="1">
    <location>
        <begin position="98"/>
        <end position="117"/>
    </location>
</feature>
<reference evidence="3" key="1">
    <citation type="journal article" date="2015" name="Nature">
        <title>Complex archaea that bridge the gap between prokaryotes and eukaryotes.</title>
        <authorList>
            <person name="Spang A."/>
            <person name="Saw J.H."/>
            <person name="Jorgensen S.L."/>
            <person name="Zaremba-Niedzwiedzka K."/>
            <person name="Martijn J."/>
            <person name="Lind A.E."/>
            <person name="van Eijk R."/>
            <person name="Schleper C."/>
            <person name="Guy L."/>
            <person name="Ettema T.J."/>
        </authorList>
    </citation>
    <scope>NUCLEOTIDE SEQUENCE</scope>
</reference>
<accession>A0A0F9UMC6</accession>
<evidence type="ECO:0000259" key="2">
    <source>
        <dbReference type="Pfam" id="PF14237"/>
    </source>
</evidence>
<dbReference type="PANTHER" id="PTHR40076:SF1">
    <property type="entry name" value="MEMBRANE PROTEIN"/>
    <property type="match status" value="1"/>
</dbReference>
<dbReference type="Pfam" id="PF06161">
    <property type="entry name" value="DUF975"/>
    <property type="match status" value="1"/>
</dbReference>
<comment type="caution">
    <text evidence="3">The sequence shown here is derived from an EMBL/GenBank/DDBJ whole genome shotgun (WGS) entry which is preliminary data.</text>
</comment>
<evidence type="ECO:0000313" key="3">
    <source>
        <dbReference type="EMBL" id="KKN92799.1"/>
    </source>
</evidence>
<keyword evidence="1" id="KW-1133">Transmembrane helix</keyword>
<feature type="domain" description="GYF" evidence="2">
    <location>
        <begin position="4"/>
        <end position="53"/>
    </location>
</feature>
<keyword evidence="1" id="KW-0812">Transmembrane</keyword>
<dbReference type="InterPro" id="IPR025640">
    <property type="entry name" value="GYF_2"/>
</dbReference>
<dbReference type="AlphaFoldDB" id="A0A0F9UMC6"/>
<dbReference type="Pfam" id="PF14237">
    <property type="entry name" value="GYF_2"/>
    <property type="match status" value="1"/>
</dbReference>
<keyword evidence="1" id="KW-0472">Membrane</keyword>